<gene>
    <name evidence="1" type="ORF">Micbo1qcDRAFT_49853</name>
</gene>
<keyword evidence="2" id="KW-1185">Reference proteome</keyword>
<name>A0A136J6H5_9PEZI</name>
<accession>A0A136J6H5</accession>
<organism evidence="1 2">
    <name type="scientific">Microdochium bolleyi</name>
    <dbReference type="NCBI Taxonomy" id="196109"/>
    <lineage>
        <taxon>Eukaryota</taxon>
        <taxon>Fungi</taxon>
        <taxon>Dikarya</taxon>
        <taxon>Ascomycota</taxon>
        <taxon>Pezizomycotina</taxon>
        <taxon>Sordariomycetes</taxon>
        <taxon>Xylariomycetidae</taxon>
        <taxon>Xylariales</taxon>
        <taxon>Microdochiaceae</taxon>
        <taxon>Microdochium</taxon>
    </lineage>
</organism>
<dbReference type="AlphaFoldDB" id="A0A136J6H5"/>
<dbReference type="Proteomes" id="UP000070501">
    <property type="component" value="Unassembled WGS sequence"/>
</dbReference>
<reference evidence="2" key="1">
    <citation type="submission" date="2016-02" db="EMBL/GenBank/DDBJ databases">
        <title>Draft genome sequence of Microdochium bolleyi, a fungal endophyte of beachgrass.</title>
        <authorList>
            <consortium name="DOE Joint Genome Institute"/>
            <person name="David A.S."/>
            <person name="May G."/>
            <person name="Haridas S."/>
            <person name="Lim J."/>
            <person name="Wang M."/>
            <person name="Labutti K."/>
            <person name="Lipzen A."/>
            <person name="Barry K."/>
            <person name="Grigoriev I.V."/>
        </authorList>
    </citation>
    <scope>NUCLEOTIDE SEQUENCE [LARGE SCALE GENOMIC DNA]</scope>
    <source>
        <strain evidence="2">J235TASD1</strain>
    </source>
</reference>
<protein>
    <submittedName>
        <fullName evidence="1">Uncharacterized protein</fullName>
    </submittedName>
</protein>
<dbReference type="InParanoid" id="A0A136J6H5"/>
<evidence type="ECO:0000313" key="1">
    <source>
        <dbReference type="EMBL" id="KXJ92616.1"/>
    </source>
</evidence>
<sequence>MCIYLFLCDLLQPGERSSSSVLATGEHSNLTTGSSSSAPWFYTGLSPSATCYGDFMSPALVIPAPNVAGTLCQRRHGLISLSIILIS</sequence>
<evidence type="ECO:0000313" key="2">
    <source>
        <dbReference type="Proteomes" id="UP000070501"/>
    </source>
</evidence>
<proteinExistence type="predicted"/>
<dbReference type="EMBL" id="KQ964248">
    <property type="protein sequence ID" value="KXJ92616.1"/>
    <property type="molecule type" value="Genomic_DNA"/>
</dbReference>